<evidence type="ECO:0000256" key="1">
    <source>
        <dbReference type="SAM" id="MobiDB-lite"/>
    </source>
</evidence>
<proteinExistence type="predicted"/>
<reference evidence="3" key="1">
    <citation type="journal article" date="2020" name="mSystems">
        <title>Genome- and Community-Level Interaction Insights into Carbon Utilization and Element Cycling Functions of Hydrothermarchaeota in Hydrothermal Sediment.</title>
        <authorList>
            <person name="Zhou Z."/>
            <person name="Liu Y."/>
            <person name="Xu W."/>
            <person name="Pan J."/>
            <person name="Luo Z.H."/>
            <person name="Li M."/>
        </authorList>
    </citation>
    <scope>NUCLEOTIDE SEQUENCE [LARGE SCALE GENOMIC DNA]</scope>
    <source>
        <strain evidence="3">SpSt-339</strain>
    </source>
</reference>
<dbReference type="EMBL" id="DSOK01000169">
    <property type="protein sequence ID" value="HEN14947.1"/>
    <property type="molecule type" value="Genomic_DNA"/>
</dbReference>
<feature type="region of interest" description="Disordered" evidence="1">
    <location>
        <begin position="47"/>
        <end position="115"/>
    </location>
</feature>
<sequence length="205" mass="21722">MFDFRLLTSARLMGTMLLLPVATAGADCPCRQAATAAVVVSQVDPGGLPQAPLPPSPENGLPPAPSPAPEVPPSPGPAAPPTPQTAAPPSPATVPATGLNRFGVAPPPGTLGRTYQRRTTLIPDEKHPRIGIVDVHLPENVDVTARGMKSKWTGEVWQLETEAPLLPGTPHIYAIKAEKTLPNGQREVDVRWVRLIMGRVVDLEF</sequence>
<protein>
    <recommendedName>
        <fullName evidence="4">TIGR03000 domain-containing protein</fullName>
    </recommendedName>
</protein>
<keyword evidence="2" id="KW-0732">Signal</keyword>
<evidence type="ECO:0000313" key="3">
    <source>
        <dbReference type="EMBL" id="HEN14947.1"/>
    </source>
</evidence>
<name>A0A7C2JZW6_9PLAN</name>
<feature type="signal peptide" evidence="2">
    <location>
        <begin position="1"/>
        <end position="26"/>
    </location>
</feature>
<feature type="chain" id="PRO_5028139019" description="TIGR03000 domain-containing protein" evidence="2">
    <location>
        <begin position="27"/>
        <end position="205"/>
    </location>
</feature>
<feature type="compositionally biased region" description="Pro residues" evidence="1">
    <location>
        <begin position="51"/>
        <end position="92"/>
    </location>
</feature>
<evidence type="ECO:0008006" key="4">
    <source>
        <dbReference type="Google" id="ProtNLM"/>
    </source>
</evidence>
<organism evidence="3">
    <name type="scientific">Schlesneria paludicola</name>
    <dbReference type="NCBI Taxonomy" id="360056"/>
    <lineage>
        <taxon>Bacteria</taxon>
        <taxon>Pseudomonadati</taxon>
        <taxon>Planctomycetota</taxon>
        <taxon>Planctomycetia</taxon>
        <taxon>Planctomycetales</taxon>
        <taxon>Planctomycetaceae</taxon>
        <taxon>Schlesneria</taxon>
    </lineage>
</organism>
<comment type="caution">
    <text evidence="3">The sequence shown here is derived from an EMBL/GenBank/DDBJ whole genome shotgun (WGS) entry which is preliminary data.</text>
</comment>
<accession>A0A7C2JZW6</accession>
<gene>
    <name evidence="3" type="ORF">ENQ76_05690</name>
</gene>
<dbReference type="AlphaFoldDB" id="A0A7C2JZW6"/>
<evidence type="ECO:0000256" key="2">
    <source>
        <dbReference type="SAM" id="SignalP"/>
    </source>
</evidence>